<dbReference type="OrthoDB" id="9800945at2"/>
<keyword evidence="2" id="KW-1185">Reference proteome</keyword>
<evidence type="ECO:0000313" key="1">
    <source>
        <dbReference type="EMBL" id="RNL84323.1"/>
    </source>
</evidence>
<evidence type="ECO:0000313" key="2">
    <source>
        <dbReference type="Proteomes" id="UP000269198"/>
    </source>
</evidence>
<organism evidence="1 2">
    <name type="scientific">Halostreptopolyspora alba</name>
    <dbReference type="NCBI Taxonomy" id="2487137"/>
    <lineage>
        <taxon>Bacteria</taxon>
        <taxon>Bacillati</taxon>
        <taxon>Actinomycetota</taxon>
        <taxon>Actinomycetes</taxon>
        <taxon>Streptosporangiales</taxon>
        <taxon>Nocardiopsidaceae</taxon>
        <taxon>Halostreptopolyspora</taxon>
    </lineage>
</organism>
<dbReference type="Pfam" id="PF19459">
    <property type="entry name" value="DUF5996"/>
    <property type="match status" value="1"/>
</dbReference>
<accession>A0A3N0E907</accession>
<reference evidence="1 2" key="1">
    <citation type="submission" date="2018-11" db="EMBL/GenBank/DDBJ databases">
        <title>The genome draft of YIM 96095.</title>
        <authorList>
            <person name="Tang S.-K."/>
            <person name="Chunyu W.-X."/>
            <person name="Feng Y.-Z."/>
        </authorList>
    </citation>
    <scope>NUCLEOTIDE SEQUENCE [LARGE SCALE GENOMIC DNA]</scope>
    <source>
        <strain evidence="1 2">YIM 96095</strain>
    </source>
</reference>
<comment type="caution">
    <text evidence="1">The sequence shown here is derived from an EMBL/GenBank/DDBJ whole genome shotgun (WGS) entry which is preliminary data.</text>
</comment>
<gene>
    <name evidence="1" type="ORF">EFW17_12240</name>
</gene>
<name>A0A3N0E907_9ACTN</name>
<dbReference type="AlphaFoldDB" id="A0A3N0E907"/>
<dbReference type="InterPro" id="IPR046038">
    <property type="entry name" value="DUF5996"/>
</dbReference>
<evidence type="ECO:0008006" key="3">
    <source>
        <dbReference type="Google" id="ProtNLM"/>
    </source>
</evidence>
<proteinExistence type="predicted"/>
<dbReference type="RefSeq" id="WP_123201494.1">
    <property type="nucleotide sequence ID" value="NZ_RJMB01000011.1"/>
</dbReference>
<sequence length="312" mass="35177">MELFPPIPLREWSDTKETLHRFLQIVGKIRLSASPRRNHWWNVPFHLTGNGITTRPMGLVDGNAMFTVDFDFVSHLLVARTIDGRSASFSLPGHSVSSFYRETRATLEGLGVHVRIPHPRPYDLPDADRPFEEDTEHATYDPNAAHRYWFVLSQVGMVLEEYAAGFSGKTSPVHHFWHTFDIAMTRFGSRALDQPREAGPLVREAYSRDVVSFGFWFGDETVAEPAFYAYVVPEPDGLAERPLEPARAEWASSGQGHLALLRYEHVRKEPDPRGVVLSFYESAYRAGADLLGWDVDAVDCPHGVTDPLCEIG</sequence>
<protein>
    <recommendedName>
        <fullName evidence="3">Ava_C0101 and related proteins</fullName>
    </recommendedName>
</protein>
<dbReference type="Proteomes" id="UP000269198">
    <property type="component" value="Unassembled WGS sequence"/>
</dbReference>
<dbReference type="EMBL" id="RJMB01000011">
    <property type="protein sequence ID" value="RNL84323.1"/>
    <property type="molecule type" value="Genomic_DNA"/>
</dbReference>